<dbReference type="Pfam" id="PF25371">
    <property type="entry name" value="DUF7884"/>
    <property type="match status" value="1"/>
</dbReference>
<gene>
    <name evidence="8" type="ORF">HNR32_002072</name>
</gene>
<dbReference type="AlphaFoldDB" id="A0A840UM90"/>
<sequence>MLKKAALKAALKLWNKGGFTVRFWDDEEVDYGSEQSSFKIIFHREPNMSDIKDISSNLVLALGQAYMDGSIDFEGSLDAVIATMFKNQTGDAKKYDLDGLRKKMFSGVEEIEKENIHSHYDIGNDFYRKWLDSTMSYSCAYFKRPTDTLDEAQLHKIDHSLQKLLLRENETLLDIGCGWGWLIIRAAQKYGVNATGITLSEEQYAGATAKIKELGLENKVKVILLNYMDLDHKKYQFDKIISIGMFEHVGKEFLPLYLNKANTLLKDGGLFLLHSIMGFTEAPTNAWIKKYIFPGGYVPTVRETVALFPDFNFYLIHMESLRRHYARTLDEWYKNFIECKDTLPEKYDDKFKRMWGLYLSGCASAFRTGNIDVVQYVLSKGVNNKLPMTDEYMYEE</sequence>
<comment type="similarity">
    <text evidence="1">Belongs to the CFA/CMAS family.</text>
</comment>
<dbReference type="EMBL" id="JACHFH010000028">
    <property type="protein sequence ID" value="MBB5336917.1"/>
    <property type="molecule type" value="Genomic_DNA"/>
</dbReference>
<keyword evidence="3 8" id="KW-0808">Transferase</keyword>
<dbReference type="Gene3D" id="3.40.50.150">
    <property type="entry name" value="Vaccinia Virus protein VP39"/>
    <property type="match status" value="1"/>
</dbReference>
<evidence type="ECO:0000256" key="3">
    <source>
        <dbReference type="ARBA" id="ARBA00022679"/>
    </source>
</evidence>
<comment type="caution">
    <text evidence="8">The sequence shown here is derived from an EMBL/GenBank/DDBJ whole genome shotgun (WGS) entry which is preliminary data.</text>
</comment>
<dbReference type="RefSeq" id="WP_183862294.1">
    <property type="nucleotide sequence ID" value="NZ_JACHFH010000028.1"/>
</dbReference>
<dbReference type="InterPro" id="IPR057206">
    <property type="entry name" value="DUF7884"/>
</dbReference>
<feature type="active site" evidence="6">
    <location>
        <position position="362"/>
    </location>
</feature>
<evidence type="ECO:0000256" key="2">
    <source>
        <dbReference type="ARBA" id="ARBA00022603"/>
    </source>
</evidence>
<dbReference type="PIRSF" id="PIRSF003085">
    <property type="entry name" value="CMAS"/>
    <property type="match status" value="1"/>
</dbReference>
<name>A0A840UM90_9FIRM</name>
<protein>
    <submittedName>
        <fullName evidence="8">Cyclopropane-fatty-acyl-phospholipid synthase</fullName>
        <ecNumber evidence="8">2.1.1.79</ecNumber>
    </submittedName>
</protein>
<dbReference type="InterPro" id="IPR050723">
    <property type="entry name" value="CFA/CMAS"/>
</dbReference>
<dbReference type="GO" id="GO:0008825">
    <property type="term" value="F:cyclopropane-fatty-acyl-phospholipid synthase activity"/>
    <property type="evidence" value="ECO:0007669"/>
    <property type="project" value="UniProtKB-EC"/>
</dbReference>
<accession>A0A840UM90</accession>
<organism evidence="8 9">
    <name type="scientific">Pectinatus brassicae</name>
    <dbReference type="NCBI Taxonomy" id="862415"/>
    <lineage>
        <taxon>Bacteria</taxon>
        <taxon>Bacillati</taxon>
        <taxon>Bacillota</taxon>
        <taxon>Negativicutes</taxon>
        <taxon>Selenomonadales</taxon>
        <taxon>Selenomonadaceae</taxon>
        <taxon>Pectinatus</taxon>
    </lineage>
</organism>
<keyword evidence="4" id="KW-0949">S-adenosyl-L-methionine</keyword>
<reference evidence="8 9" key="1">
    <citation type="submission" date="2020-08" db="EMBL/GenBank/DDBJ databases">
        <title>Genomic Encyclopedia of Type Strains, Phase IV (KMG-IV): sequencing the most valuable type-strain genomes for metagenomic binning, comparative biology and taxonomic classification.</title>
        <authorList>
            <person name="Goeker M."/>
        </authorList>
    </citation>
    <scope>NUCLEOTIDE SEQUENCE [LARGE SCALE GENOMIC DNA]</scope>
    <source>
        <strain evidence="8 9">DSM 24661</strain>
    </source>
</reference>
<evidence type="ECO:0000313" key="9">
    <source>
        <dbReference type="Proteomes" id="UP000559117"/>
    </source>
</evidence>
<keyword evidence="5" id="KW-0443">Lipid metabolism</keyword>
<dbReference type="CDD" id="cd02440">
    <property type="entry name" value="AdoMet_MTases"/>
    <property type="match status" value="1"/>
</dbReference>
<dbReference type="PANTHER" id="PTHR43667">
    <property type="entry name" value="CYCLOPROPANE-FATTY-ACYL-PHOSPHOLIPID SYNTHASE"/>
    <property type="match status" value="1"/>
</dbReference>
<evidence type="ECO:0000313" key="8">
    <source>
        <dbReference type="EMBL" id="MBB5336917.1"/>
    </source>
</evidence>
<evidence type="ECO:0000256" key="5">
    <source>
        <dbReference type="ARBA" id="ARBA00023098"/>
    </source>
</evidence>
<dbReference type="GO" id="GO:0008610">
    <property type="term" value="P:lipid biosynthetic process"/>
    <property type="evidence" value="ECO:0007669"/>
    <property type="project" value="InterPro"/>
</dbReference>
<dbReference type="Proteomes" id="UP000559117">
    <property type="component" value="Unassembled WGS sequence"/>
</dbReference>
<dbReference type="EC" id="2.1.1.79" evidence="8"/>
<keyword evidence="9" id="KW-1185">Reference proteome</keyword>
<dbReference type="PANTHER" id="PTHR43667:SF1">
    <property type="entry name" value="CYCLOPROPANE-FATTY-ACYL-PHOSPHOLIPID SYNTHASE"/>
    <property type="match status" value="1"/>
</dbReference>
<dbReference type="InterPro" id="IPR003333">
    <property type="entry name" value="CMAS"/>
</dbReference>
<dbReference type="SUPFAM" id="SSF53335">
    <property type="entry name" value="S-adenosyl-L-methionine-dependent methyltransferases"/>
    <property type="match status" value="1"/>
</dbReference>
<evidence type="ECO:0000256" key="1">
    <source>
        <dbReference type="ARBA" id="ARBA00010815"/>
    </source>
</evidence>
<dbReference type="InterPro" id="IPR029063">
    <property type="entry name" value="SAM-dependent_MTases_sf"/>
</dbReference>
<proteinExistence type="inferred from homology"/>
<evidence type="ECO:0000259" key="7">
    <source>
        <dbReference type="Pfam" id="PF25371"/>
    </source>
</evidence>
<evidence type="ECO:0000256" key="4">
    <source>
        <dbReference type="ARBA" id="ARBA00022691"/>
    </source>
</evidence>
<dbReference type="GO" id="GO:0032259">
    <property type="term" value="P:methylation"/>
    <property type="evidence" value="ECO:0007669"/>
    <property type="project" value="UniProtKB-KW"/>
</dbReference>
<dbReference type="Pfam" id="PF02353">
    <property type="entry name" value="CMAS"/>
    <property type="match status" value="1"/>
</dbReference>
<feature type="domain" description="DUF7884" evidence="7">
    <location>
        <begin position="8"/>
        <end position="89"/>
    </location>
</feature>
<evidence type="ECO:0000256" key="6">
    <source>
        <dbReference type="PIRSR" id="PIRSR003085-1"/>
    </source>
</evidence>
<keyword evidence="2 8" id="KW-0489">Methyltransferase</keyword>